<protein>
    <submittedName>
        <fullName evidence="1 3">Uncharacterized protein</fullName>
    </submittedName>
</protein>
<organism evidence="3">
    <name type="scientific">Soboliphyme baturini</name>
    <dbReference type="NCBI Taxonomy" id="241478"/>
    <lineage>
        <taxon>Eukaryota</taxon>
        <taxon>Metazoa</taxon>
        <taxon>Ecdysozoa</taxon>
        <taxon>Nematoda</taxon>
        <taxon>Enoplea</taxon>
        <taxon>Dorylaimia</taxon>
        <taxon>Dioctophymatida</taxon>
        <taxon>Dioctophymatoidea</taxon>
        <taxon>Soboliphymatidae</taxon>
        <taxon>Soboliphyme</taxon>
    </lineage>
</organism>
<proteinExistence type="predicted"/>
<name>A0A183IGL4_9BILA</name>
<dbReference type="AlphaFoldDB" id="A0A183IGL4"/>
<gene>
    <name evidence="1" type="ORF">SBAD_LOCUS2759</name>
</gene>
<keyword evidence="2" id="KW-1185">Reference proteome</keyword>
<sequence>MRLVTPVVRKTYLPAKRALLHSSPCTCEACTGFDKKAESTFVFSASCRGGRVICTTAAGQPDKPMTIAHGIPTDYSRLME</sequence>
<dbReference type="Proteomes" id="UP000270296">
    <property type="component" value="Unassembled WGS sequence"/>
</dbReference>
<evidence type="ECO:0000313" key="2">
    <source>
        <dbReference type="Proteomes" id="UP000270296"/>
    </source>
</evidence>
<dbReference type="WBParaSite" id="SBAD_0000288901-mRNA-1">
    <property type="protein sequence ID" value="SBAD_0000288901-mRNA-1"/>
    <property type="gene ID" value="SBAD_0000288901"/>
</dbReference>
<reference evidence="1 2" key="2">
    <citation type="submission" date="2018-11" db="EMBL/GenBank/DDBJ databases">
        <authorList>
            <consortium name="Pathogen Informatics"/>
        </authorList>
    </citation>
    <scope>NUCLEOTIDE SEQUENCE [LARGE SCALE GENOMIC DNA]</scope>
</reference>
<evidence type="ECO:0000313" key="3">
    <source>
        <dbReference type="WBParaSite" id="SBAD_0000288901-mRNA-1"/>
    </source>
</evidence>
<evidence type="ECO:0000313" key="1">
    <source>
        <dbReference type="EMBL" id="VDO98808.1"/>
    </source>
</evidence>
<dbReference type="EMBL" id="UZAM01007388">
    <property type="protein sequence ID" value="VDO98808.1"/>
    <property type="molecule type" value="Genomic_DNA"/>
</dbReference>
<reference evidence="3" key="1">
    <citation type="submission" date="2016-06" db="UniProtKB">
        <authorList>
            <consortium name="WormBaseParasite"/>
        </authorList>
    </citation>
    <scope>IDENTIFICATION</scope>
</reference>
<accession>A0A183IGL4</accession>